<keyword evidence="1" id="KW-0004">4Fe-4S</keyword>
<dbReference type="eggNOG" id="COG1456">
    <property type="taxonomic scope" value="Bacteria"/>
</dbReference>
<dbReference type="InterPro" id="IPR007202">
    <property type="entry name" value="4Fe-4S_dom"/>
</dbReference>
<gene>
    <name evidence="6" type="ORF">Dthio_PD3242</name>
</gene>
<evidence type="ECO:0000256" key="3">
    <source>
        <dbReference type="ARBA" id="ARBA00023004"/>
    </source>
</evidence>
<keyword evidence="4" id="KW-0411">Iron-sulfur</keyword>
<reference evidence="6" key="1">
    <citation type="submission" date="2010-05" db="EMBL/GenBank/DDBJ databases">
        <title>The draft genome of Desulfonatronospira thiodismutans ASO3-1.</title>
        <authorList>
            <consortium name="US DOE Joint Genome Institute (JGI-PGF)"/>
            <person name="Lucas S."/>
            <person name="Copeland A."/>
            <person name="Lapidus A."/>
            <person name="Cheng J.-F."/>
            <person name="Bruce D."/>
            <person name="Goodwin L."/>
            <person name="Pitluck S."/>
            <person name="Chertkov O."/>
            <person name="Brettin T."/>
            <person name="Detter J.C."/>
            <person name="Han C."/>
            <person name="Land M.L."/>
            <person name="Hauser L."/>
            <person name="Kyrpides N."/>
            <person name="Mikhailova N."/>
            <person name="Muyzer G."/>
            <person name="Woyke T."/>
        </authorList>
    </citation>
    <scope>NUCLEOTIDE SEQUENCE [LARGE SCALE GENOMIC DNA]</scope>
    <source>
        <strain evidence="6">ASO3-1</strain>
    </source>
</reference>
<evidence type="ECO:0000313" key="6">
    <source>
        <dbReference type="EMBL" id="EFI35807.1"/>
    </source>
</evidence>
<dbReference type="Gene3D" id="1.10.15.40">
    <property type="entry name" value="Electron transport complex subunit B, putative Fe-S cluster"/>
    <property type="match status" value="1"/>
</dbReference>
<evidence type="ECO:0000259" key="5">
    <source>
        <dbReference type="PROSITE" id="PS51656"/>
    </source>
</evidence>
<dbReference type="InterPro" id="IPR024264">
    <property type="entry name" value="DUF3786"/>
</dbReference>
<dbReference type="Proteomes" id="UP000005496">
    <property type="component" value="Unassembled WGS sequence"/>
</dbReference>
<dbReference type="PROSITE" id="PS51656">
    <property type="entry name" value="4FE4S"/>
    <property type="match status" value="1"/>
</dbReference>
<evidence type="ECO:0000256" key="2">
    <source>
        <dbReference type="ARBA" id="ARBA00022723"/>
    </source>
</evidence>
<comment type="caution">
    <text evidence="6">The sequence shown here is derived from an EMBL/GenBank/DDBJ whole genome shotgun (WGS) entry which is preliminary data.</text>
</comment>
<keyword evidence="3" id="KW-0408">Iron</keyword>
<dbReference type="Pfam" id="PF04060">
    <property type="entry name" value="FeS"/>
    <property type="match status" value="1"/>
</dbReference>
<name>D6SM96_9BACT</name>
<dbReference type="OrthoDB" id="9793312at2"/>
<dbReference type="GO" id="GO:0051539">
    <property type="term" value="F:4 iron, 4 sulfur cluster binding"/>
    <property type="evidence" value="ECO:0007669"/>
    <property type="project" value="UniProtKB-KW"/>
</dbReference>
<dbReference type="AlphaFoldDB" id="D6SM96"/>
<dbReference type="EMBL" id="ACJN02000001">
    <property type="protein sequence ID" value="EFI35807.1"/>
    <property type="molecule type" value="Genomic_DNA"/>
</dbReference>
<organism evidence="6 7">
    <name type="scientific">Desulfonatronospira thiodismutans ASO3-1</name>
    <dbReference type="NCBI Taxonomy" id="555779"/>
    <lineage>
        <taxon>Bacteria</taxon>
        <taxon>Pseudomonadati</taxon>
        <taxon>Thermodesulfobacteriota</taxon>
        <taxon>Desulfovibrionia</taxon>
        <taxon>Desulfovibrionales</taxon>
        <taxon>Desulfonatronovibrionaceae</taxon>
        <taxon>Desulfonatronospira</taxon>
    </lineage>
</organism>
<dbReference type="Pfam" id="PF12654">
    <property type="entry name" value="DUF3786"/>
    <property type="match status" value="1"/>
</dbReference>
<sequence length="273" mass="30825">MSKNLNPMQIYQLLNQSNCRECGEPTCMAFAASVFKGHKQLSACPYVDKETLNKYSDLEPARTGTEENMQQAMHYLQQKIPETDLAEAARRTGGIFENQKLTLQIMGKNFSVDTKGGLDSEIHVNPWVSIPVLQYILHGKGKEPTGNWAPFKELPHGRPRAGLFEQRCEKPLKRVADNYPDLFYDILDLFDAMEVDKGFRADVSFLLYPLPRLPMIIAWWYPAEDLESALHIFFDETAKDNLGVDGVFALGTGLAMMVEKLALRHGVKGFIPL</sequence>
<accession>D6SM96</accession>
<dbReference type="GO" id="GO:0046872">
    <property type="term" value="F:metal ion binding"/>
    <property type="evidence" value="ECO:0007669"/>
    <property type="project" value="UniProtKB-KW"/>
</dbReference>
<proteinExistence type="predicted"/>
<keyword evidence="7" id="KW-1185">Reference proteome</keyword>
<protein>
    <submittedName>
        <fullName evidence="6">Fe-S cluster domain protein</fullName>
    </submittedName>
</protein>
<evidence type="ECO:0000313" key="7">
    <source>
        <dbReference type="Proteomes" id="UP000005496"/>
    </source>
</evidence>
<evidence type="ECO:0000256" key="4">
    <source>
        <dbReference type="ARBA" id="ARBA00023014"/>
    </source>
</evidence>
<feature type="domain" description="4Fe-4S" evidence="5">
    <location>
        <begin position="2"/>
        <end position="61"/>
    </location>
</feature>
<keyword evidence="2" id="KW-0479">Metal-binding</keyword>
<evidence type="ECO:0000256" key="1">
    <source>
        <dbReference type="ARBA" id="ARBA00022485"/>
    </source>
</evidence>
<dbReference type="RefSeq" id="WP_008868936.1">
    <property type="nucleotide sequence ID" value="NZ_ACJN02000001.1"/>
</dbReference>